<feature type="transmembrane region" description="Helical" evidence="1">
    <location>
        <begin position="20"/>
        <end position="47"/>
    </location>
</feature>
<proteinExistence type="predicted"/>
<keyword evidence="3" id="KW-1185">Reference proteome</keyword>
<accession>A0A0N8H983</accession>
<dbReference type="EMBL" id="LGTQ01000015">
    <property type="protein sequence ID" value="KPM46652.1"/>
    <property type="molecule type" value="Genomic_DNA"/>
</dbReference>
<protein>
    <recommendedName>
        <fullName evidence="4">DUF2892 domain-containing protein</fullName>
    </recommendedName>
</protein>
<evidence type="ECO:0000256" key="1">
    <source>
        <dbReference type="SAM" id="Phobius"/>
    </source>
</evidence>
<dbReference type="Proteomes" id="UP000050454">
    <property type="component" value="Unassembled WGS sequence"/>
</dbReference>
<dbReference type="AlphaFoldDB" id="A0A0N8H983"/>
<organism evidence="2 3">
    <name type="scientific">Jiulongibacter sediminis</name>
    <dbReference type="NCBI Taxonomy" id="1605367"/>
    <lineage>
        <taxon>Bacteria</taxon>
        <taxon>Pseudomonadati</taxon>
        <taxon>Bacteroidota</taxon>
        <taxon>Cytophagia</taxon>
        <taxon>Cytophagales</taxon>
        <taxon>Leadbetterellaceae</taxon>
        <taxon>Jiulongibacter</taxon>
    </lineage>
</organism>
<keyword evidence="1" id="KW-1133">Transmembrane helix</keyword>
<dbReference type="OrthoDB" id="1049592at2"/>
<name>A0A0N8H983_9BACT</name>
<evidence type="ECO:0008006" key="4">
    <source>
        <dbReference type="Google" id="ProtNLM"/>
    </source>
</evidence>
<gene>
    <name evidence="2" type="ORF">AFM12_17860</name>
</gene>
<comment type="caution">
    <text evidence="2">The sequence shown here is derived from an EMBL/GenBank/DDBJ whole genome shotgun (WGS) entry which is preliminary data.</text>
</comment>
<dbReference type="RefSeq" id="WP_055151275.1">
    <property type="nucleotide sequence ID" value="NZ_JXSZ01000015.1"/>
</dbReference>
<keyword evidence="1" id="KW-0812">Transmembrane</keyword>
<evidence type="ECO:0000313" key="3">
    <source>
        <dbReference type="Proteomes" id="UP000050454"/>
    </source>
</evidence>
<sequence length="85" mass="9413">MNYLIESLKQPWSVMRAFRLLFGSYVVVTSIMEQQYLLALIGGFFAYQAITNTGCGACAAPPSSETLDSAEAETSFEFEELKKSN</sequence>
<reference evidence="2 3" key="1">
    <citation type="submission" date="2015-07" db="EMBL/GenBank/DDBJ databases">
        <title>The draft genome sequence of Leadbetterella sp. JN14-9.</title>
        <authorList>
            <person name="Liu Y."/>
            <person name="Du J."/>
            <person name="Shao Z."/>
        </authorList>
    </citation>
    <scope>NUCLEOTIDE SEQUENCE [LARGE SCALE GENOMIC DNA]</scope>
    <source>
        <strain evidence="2 3">JN14-9</strain>
    </source>
</reference>
<dbReference type="STRING" id="1605367.AFM12_17860"/>
<keyword evidence="1" id="KW-0472">Membrane</keyword>
<evidence type="ECO:0000313" key="2">
    <source>
        <dbReference type="EMBL" id="KPM46652.1"/>
    </source>
</evidence>